<protein>
    <submittedName>
        <fullName evidence="2">Uncharacterized protein</fullName>
    </submittedName>
</protein>
<dbReference type="AlphaFoldDB" id="A0A1S9DZ62"/>
<dbReference type="OrthoDB" id="5383784at2759"/>
<feature type="compositionally biased region" description="Basic and acidic residues" evidence="1">
    <location>
        <begin position="519"/>
        <end position="531"/>
    </location>
</feature>
<proteinExistence type="predicted"/>
<accession>A0A1S9DZ62</accession>
<evidence type="ECO:0000256" key="1">
    <source>
        <dbReference type="SAM" id="MobiDB-lite"/>
    </source>
</evidence>
<feature type="compositionally biased region" description="Basic and acidic residues" evidence="1">
    <location>
        <begin position="693"/>
        <end position="702"/>
    </location>
</feature>
<dbReference type="Proteomes" id="UP000190312">
    <property type="component" value="Unassembled WGS sequence"/>
</dbReference>
<comment type="caution">
    <text evidence="2">The sequence shown here is derived from an EMBL/GenBank/DDBJ whole genome shotgun (WGS) entry which is preliminary data.</text>
</comment>
<feature type="compositionally biased region" description="Polar residues" evidence="1">
    <location>
        <begin position="532"/>
        <end position="541"/>
    </location>
</feature>
<feature type="region of interest" description="Disordered" evidence="1">
    <location>
        <begin position="579"/>
        <end position="602"/>
    </location>
</feature>
<evidence type="ECO:0000313" key="3">
    <source>
        <dbReference type="Proteomes" id="UP000190312"/>
    </source>
</evidence>
<feature type="region of interest" description="Disordered" evidence="1">
    <location>
        <begin position="654"/>
        <end position="735"/>
    </location>
</feature>
<dbReference type="eggNOG" id="ENOG502SQ74">
    <property type="taxonomic scope" value="Eukaryota"/>
</dbReference>
<name>A0A1S9DZ62_ASPOZ</name>
<reference evidence="2 3" key="1">
    <citation type="submission" date="2016-10" db="EMBL/GenBank/DDBJ databases">
        <title>Genome sequencing of Aspergillus oryzae BCC7051.</title>
        <authorList>
            <person name="Thammarongtham C."/>
            <person name="Vorapreeda T."/>
            <person name="Nookaew I."/>
            <person name="Srisuk T."/>
            <person name="Land M."/>
            <person name="Jeennor S."/>
            <person name="Laoteng K."/>
        </authorList>
    </citation>
    <scope>NUCLEOTIDE SEQUENCE [LARGE SCALE GENOMIC DNA]</scope>
    <source>
        <strain evidence="2 3">BCC7051</strain>
    </source>
</reference>
<feature type="region of interest" description="Disordered" evidence="1">
    <location>
        <begin position="32"/>
        <end position="55"/>
    </location>
</feature>
<evidence type="ECO:0000313" key="2">
    <source>
        <dbReference type="EMBL" id="OOO14350.1"/>
    </source>
</evidence>
<dbReference type="VEuPathDB" id="FungiDB:AO090023000822"/>
<feature type="compositionally biased region" description="Low complexity" evidence="1">
    <location>
        <begin position="542"/>
        <end position="552"/>
    </location>
</feature>
<feature type="region of interest" description="Disordered" evidence="1">
    <location>
        <begin position="418"/>
        <end position="554"/>
    </location>
</feature>
<dbReference type="EMBL" id="MKZY01000001">
    <property type="protein sequence ID" value="OOO14350.1"/>
    <property type="molecule type" value="Genomic_DNA"/>
</dbReference>
<sequence length="846" mass="92817">MGRQAYLNRLALVGSQFSIHCYPLVNVQGRSPYETPERPADPTAVPGNPTQQRVSPRYADGYVQHYDERGHPINPESKSFGRELRRAKNDILSTMGIVVSEEGNASGLSEQQKIDMIATENDYGLVMATLDQVSVFLGSWWTSSLTGRIQTFRSYTHIPLMGIIAHERASYGILGFYFAGIPAWALSTCLSICRHHPLERLISSLQGKFPDNDVLSKLARSSLTILHSATRGTLLVLAIQSYVYSLLQSLHLVHPHGFPGIRFLVPLGELTTMLLPPLPAAFTLQSLGDFCLNLLKAPPLLVYIYVYLRPVIEIRLYRLIRRRLPKPTLADELSIKVAIENDLIDWMAPTLGRRSEEENRRNNLSLLEDLMCEFKFLQGWVLSWFGFKIRRTSTAPEQAADSRRRQEWLETLPMSVEQLQDERQTRTRRLQQAVPPAPEEVVQAHEAARSGQPSTPVTAPVPDSGFDFSGDRVLSNEEDPIHQSPAQMSTGGLSEMAPLGRTSDITAAANGSPAMNTEAHGEDDAHEDQRNSRSNTLFSRQTSPETSSPTSPHVRASLIHQNSDIITMQLELLGNRNAQNQGQLRPRPGNDIDFPTSNGETGHRRSITELLDTILTHQNQSLSTIVHSDAMDSDGLSNMTPGANGEDVLGLVSQDQQAGQGTDDFTAESPVEGPSSSLANILPESVEEPPSQEDTRNHRSEAEPTGENDFDSGIYPRISDPNVREGPSENTNSPTAHRITILSSHPVDSLASHLASMITTVLFIPLESLYLRSLASSYLSSTASSAADVRALGAWGGGGSRSDTLAYMGKLALMMGMHAAVNAGVWGVISGTAIRIGRRFCGWGTL</sequence>
<organism evidence="2 3">
    <name type="scientific">Aspergillus oryzae</name>
    <name type="common">Yellow koji mold</name>
    <dbReference type="NCBI Taxonomy" id="5062"/>
    <lineage>
        <taxon>Eukaryota</taxon>
        <taxon>Fungi</taxon>
        <taxon>Dikarya</taxon>
        <taxon>Ascomycota</taxon>
        <taxon>Pezizomycotina</taxon>
        <taxon>Eurotiomycetes</taxon>
        <taxon>Eurotiomycetidae</taxon>
        <taxon>Eurotiales</taxon>
        <taxon>Aspergillaceae</taxon>
        <taxon>Aspergillus</taxon>
        <taxon>Aspergillus subgen. Circumdati</taxon>
    </lineage>
</organism>
<gene>
    <name evidence="2" type="ORF">OAory_01029450</name>
</gene>